<sequence>MEAFDGQASCITGVSIALTTTATCIVCMRMAAVYKRRGWLGLEEAMVALSNCCLIIITVIACEAVKYGFGLRAKAIPAAGGDLHLALKASLRIRPPALRPLTVSQNFFLFQIFYKCVICFNKLAFLLLYLRVFQFHSFRVICLCSIGVVVAGSFSFIAATLFECIPIAYNWNRQLPGHCINNSAFRWSWAAFNTATDVWVSVLPIPFIQRLQMTRTKKIGLIILFALGLFVCVTSAIRMKALVASTRAAKDTTWDSAPAFLWSYIEAAVGLVCTCLPSLRWLLSRALPMLSSSSDPSKRNYYGTHSAGRAYKMSRLSSSATNTQQRQQPHPRLVPDKGRSRIDTTAVTTNQFGESGSEEHIIGPAQGRAGMGEIQVRTCVSVYSVTAMSFV</sequence>
<keyword evidence="2" id="KW-1185">Reference proteome</keyword>
<gene>
    <name evidence="1" type="primary">g9502</name>
    <name evidence="1" type="ORF">NpPPO83_00009502</name>
</gene>
<proteinExistence type="predicted"/>
<organism evidence="1 2">
    <name type="scientific">Neofusicoccum parvum</name>
    <dbReference type="NCBI Taxonomy" id="310453"/>
    <lineage>
        <taxon>Eukaryota</taxon>
        <taxon>Fungi</taxon>
        <taxon>Dikarya</taxon>
        <taxon>Ascomycota</taxon>
        <taxon>Pezizomycotina</taxon>
        <taxon>Dothideomycetes</taxon>
        <taxon>Dothideomycetes incertae sedis</taxon>
        <taxon>Botryosphaeriales</taxon>
        <taxon>Botryosphaeriaceae</taxon>
        <taxon>Neofusicoccum</taxon>
    </lineage>
</organism>
<evidence type="ECO:0000313" key="2">
    <source>
        <dbReference type="Proteomes" id="UP001165186"/>
    </source>
</evidence>
<dbReference type="EMBL" id="BSXG01000113">
    <property type="protein sequence ID" value="GME44232.1"/>
    <property type="molecule type" value="Genomic_DNA"/>
</dbReference>
<protein>
    <submittedName>
        <fullName evidence="1">Uncharacterized protein</fullName>
    </submittedName>
</protein>
<reference evidence="1" key="1">
    <citation type="submission" date="2024-09" db="EMBL/GenBank/DDBJ databases">
        <title>Draft Genome Sequences of Neofusicoccum parvum.</title>
        <authorList>
            <person name="Ashida A."/>
            <person name="Camagna M."/>
            <person name="Tanaka A."/>
            <person name="Takemoto D."/>
        </authorList>
    </citation>
    <scope>NUCLEOTIDE SEQUENCE</scope>
    <source>
        <strain evidence="1">PPO83</strain>
    </source>
</reference>
<dbReference type="Proteomes" id="UP001165186">
    <property type="component" value="Unassembled WGS sequence"/>
</dbReference>
<name>A0ACB5SJL8_9PEZI</name>
<accession>A0ACB5SJL8</accession>
<evidence type="ECO:0000313" key="1">
    <source>
        <dbReference type="EMBL" id="GME44232.1"/>
    </source>
</evidence>
<comment type="caution">
    <text evidence="1">The sequence shown here is derived from an EMBL/GenBank/DDBJ whole genome shotgun (WGS) entry which is preliminary data.</text>
</comment>